<feature type="region of interest" description="Disordered" evidence="1">
    <location>
        <begin position="17"/>
        <end position="36"/>
    </location>
</feature>
<dbReference type="Proteomes" id="UP000000851">
    <property type="component" value="Chromosome"/>
</dbReference>
<dbReference type="KEGG" id="cai:Caci_1056"/>
<dbReference type="STRING" id="479433.Caci_1056"/>
<reference evidence="3 4" key="1">
    <citation type="journal article" date="2009" name="Stand. Genomic Sci.">
        <title>Complete genome sequence of Catenulispora acidiphila type strain (ID 139908).</title>
        <authorList>
            <person name="Copeland A."/>
            <person name="Lapidus A."/>
            <person name="Glavina Del Rio T."/>
            <person name="Nolan M."/>
            <person name="Lucas S."/>
            <person name="Chen F."/>
            <person name="Tice H."/>
            <person name="Cheng J.F."/>
            <person name="Bruce D."/>
            <person name="Goodwin L."/>
            <person name="Pitluck S."/>
            <person name="Mikhailova N."/>
            <person name="Pati A."/>
            <person name="Ivanova N."/>
            <person name="Mavromatis K."/>
            <person name="Chen A."/>
            <person name="Palaniappan K."/>
            <person name="Chain P."/>
            <person name="Land M."/>
            <person name="Hauser L."/>
            <person name="Chang Y.J."/>
            <person name="Jeffries C.D."/>
            <person name="Chertkov O."/>
            <person name="Brettin T."/>
            <person name="Detter J.C."/>
            <person name="Han C."/>
            <person name="Ali Z."/>
            <person name="Tindall B.J."/>
            <person name="Goker M."/>
            <person name="Bristow J."/>
            <person name="Eisen J.A."/>
            <person name="Markowitz V."/>
            <person name="Hugenholtz P."/>
            <person name="Kyrpides N.C."/>
            <person name="Klenk H.P."/>
        </authorList>
    </citation>
    <scope>NUCLEOTIDE SEQUENCE [LARGE SCALE GENOMIC DNA]</scope>
    <source>
        <strain evidence="4">DSM 44928 / JCM 14897 / NBRC 102108 / NRRL B-24433 / ID139908</strain>
    </source>
</reference>
<dbReference type="AlphaFoldDB" id="C7Q4C2"/>
<dbReference type="RefSeq" id="WP_012785276.1">
    <property type="nucleotide sequence ID" value="NC_013131.1"/>
</dbReference>
<evidence type="ECO:0000256" key="1">
    <source>
        <dbReference type="SAM" id="MobiDB-lite"/>
    </source>
</evidence>
<feature type="compositionally biased region" description="Low complexity" evidence="1">
    <location>
        <begin position="66"/>
        <end position="111"/>
    </location>
</feature>
<dbReference type="InParanoid" id="C7Q4C2"/>
<dbReference type="EMBL" id="CP001700">
    <property type="protein sequence ID" value="ACU69982.1"/>
    <property type="molecule type" value="Genomic_DNA"/>
</dbReference>
<keyword evidence="2" id="KW-1133">Transmembrane helix</keyword>
<dbReference type="HOGENOM" id="CLU_745326_0_0_11"/>
<feature type="region of interest" description="Disordered" evidence="1">
    <location>
        <begin position="66"/>
        <end position="130"/>
    </location>
</feature>
<keyword evidence="2" id="KW-0812">Transmembrane</keyword>
<protein>
    <submittedName>
        <fullName evidence="3">Uncharacterized protein</fullName>
    </submittedName>
</protein>
<feature type="transmembrane region" description="Helical" evidence="2">
    <location>
        <begin position="47"/>
        <end position="65"/>
    </location>
</feature>
<feature type="compositionally biased region" description="Polar residues" evidence="1">
    <location>
        <begin position="119"/>
        <end position="130"/>
    </location>
</feature>
<organism evidence="3 4">
    <name type="scientific">Catenulispora acidiphila (strain DSM 44928 / JCM 14897 / NBRC 102108 / NRRL B-24433 / ID139908)</name>
    <dbReference type="NCBI Taxonomy" id="479433"/>
    <lineage>
        <taxon>Bacteria</taxon>
        <taxon>Bacillati</taxon>
        <taxon>Actinomycetota</taxon>
        <taxon>Actinomycetes</taxon>
        <taxon>Catenulisporales</taxon>
        <taxon>Catenulisporaceae</taxon>
        <taxon>Catenulispora</taxon>
    </lineage>
</organism>
<name>C7Q4C2_CATAD</name>
<keyword evidence="4" id="KW-1185">Reference proteome</keyword>
<evidence type="ECO:0000313" key="3">
    <source>
        <dbReference type="EMBL" id="ACU69982.1"/>
    </source>
</evidence>
<proteinExistence type="predicted"/>
<evidence type="ECO:0000256" key="2">
    <source>
        <dbReference type="SAM" id="Phobius"/>
    </source>
</evidence>
<accession>C7Q4C2</accession>
<keyword evidence="2" id="KW-0472">Membrane</keyword>
<sequence length="371" mass="37765">MSDELDNDFTDELATSLRAAAAETPQTTDPYGPVGIAVSRDRKRRTAIGASLAVVAVLGAAIGIGDEVGRGSSASVQSSGAAPGSDRTPAAKPTPAAPTPSATPSTSAAKAGDPPTPQTSPSWSMPSTSQPMMLGWPSDFSLFPGYKTATTEAVPTVNAIVHAYGEPVDQGTRNVLDNLVGSFKLCGYSLSSYTFTLRWAGDLAHSGGNGAALVDVSHGGATYRMVGLDTYKGVWLMLPTTIDTTTAARIDAAALAELDQPAQEFYEPVVAAPGSKVTVSGTNTDGLTPPTPFQSSTVTVGASGVAEVPLDSGNPGMYPTLTEVKIVRPDGTTATAPLLGGTSAAQEQSARELLPANTVCPGMTPEVPLKG</sequence>
<gene>
    <name evidence="3" type="ordered locus">Caci_1056</name>
</gene>
<evidence type="ECO:0000313" key="4">
    <source>
        <dbReference type="Proteomes" id="UP000000851"/>
    </source>
</evidence>